<feature type="transmembrane region" description="Helical" evidence="6">
    <location>
        <begin position="285"/>
        <end position="307"/>
    </location>
</feature>
<feature type="domain" description="ABC3 transporter permease C-terminal" evidence="7">
    <location>
        <begin position="689"/>
        <end position="798"/>
    </location>
</feature>
<proteinExistence type="predicted"/>
<evidence type="ECO:0000256" key="4">
    <source>
        <dbReference type="ARBA" id="ARBA00022989"/>
    </source>
</evidence>
<evidence type="ECO:0000256" key="3">
    <source>
        <dbReference type="ARBA" id="ARBA00022692"/>
    </source>
</evidence>
<dbReference type="InterPro" id="IPR025857">
    <property type="entry name" value="MacB_PCD"/>
</dbReference>
<feature type="domain" description="ABC3 transporter permease C-terminal" evidence="7">
    <location>
        <begin position="291"/>
        <end position="407"/>
    </location>
</feature>
<dbReference type="PANTHER" id="PTHR30572">
    <property type="entry name" value="MEMBRANE COMPONENT OF TRANSPORTER-RELATED"/>
    <property type="match status" value="1"/>
</dbReference>
<accession>A0A0C1KZ96</accession>
<feature type="transmembrane region" description="Helical" evidence="6">
    <location>
        <begin position="21"/>
        <end position="41"/>
    </location>
</feature>
<keyword evidence="3 6" id="KW-0812">Transmembrane</keyword>
<dbReference type="GO" id="GO:0005886">
    <property type="term" value="C:plasma membrane"/>
    <property type="evidence" value="ECO:0007669"/>
    <property type="project" value="UniProtKB-SubCell"/>
</dbReference>
<dbReference type="Pfam" id="PF12704">
    <property type="entry name" value="MacB_PCD"/>
    <property type="match status" value="2"/>
</dbReference>
<sequence length="808" mass="90476">MFKNYLKTAWRNLMKNKTFSAIIVMGLAIGIAAFLMIANYLRFEYSFDDFHAKKDRIFRLPMIVTEKGGEPQTFAFTYPAVAPAIKKDFPEVSEVVRFRKRWGIVQHGDEKINESGFIYFADPSVFRIFSFEFQKGAPAQALTHLNDAVISQSTATKYFGNSEALGKTLRFDNEDYVVTGVVKDFPANSHLQFHILLNFNKYIQLTNGNANTSWGWSDFYTYVLLKEGTDANALEAKLPAFAEKYMGGRMKEDGFSVTFKVQPLKDIHTRSVYNYELEGSGNLYYLKYLGIAALLILLISLINHVNLSTAHSLERSREVGVRKVMGATKLQLVRQFLAESFLVNLLGMGIGFLLYSLVLPKFAQLISRNIADLEATGAWFWVAAVTVFMVSTLLAGFYPAFVLSSFQPVKTLKSAAGFSGNNKGSNYLRKALVVLQFTAAIILTGGAIGFYQQLRFMSSRDLGVNIRQTLVLEQTVNQPTGAMSTVESFVNDLGKIPGVRTVSESTDVPGNEVGSSTGFRRINSNDNKSCRTFGIDEKFIPDYGITMVAGRNFDKDQPFNEADSLQVLNVIINETASRILGFGSPDEAIGKMLMQAERTCKVVGVMFDYHQQSLQYSFDPIIYYPARHTDMGMYSLKVETADVPGLVARTKDVWNKRFPGSPFQYFFLDDHFDRQYKNDQVFSSVLWWFTVLSIVIAGLGLFGLSLYSVAKRTREIGVRKVLGATVTQIFLLITRDYLKLVLYAGLVAIPVAAWLLTSWMEDYAFHIDISPGILLYPLVLILLIAVVTVAYQSVKAALANPVNSLRTE</sequence>
<keyword evidence="5 6" id="KW-0472">Membrane</keyword>
<feature type="transmembrane region" description="Helical" evidence="6">
    <location>
        <begin position="336"/>
        <end position="358"/>
    </location>
</feature>
<evidence type="ECO:0008006" key="11">
    <source>
        <dbReference type="Google" id="ProtNLM"/>
    </source>
</evidence>
<keyword evidence="10" id="KW-1185">Reference proteome</keyword>
<evidence type="ECO:0000313" key="10">
    <source>
        <dbReference type="Proteomes" id="UP000031408"/>
    </source>
</evidence>
<feature type="domain" description="MacB-like periplasmic core" evidence="8">
    <location>
        <begin position="20"/>
        <end position="239"/>
    </location>
</feature>
<keyword evidence="2" id="KW-1003">Cell membrane</keyword>
<evidence type="ECO:0000256" key="2">
    <source>
        <dbReference type="ARBA" id="ARBA00022475"/>
    </source>
</evidence>
<dbReference type="STRING" id="1349421.OI18_19825"/>
<organism evidence="9 10">
    <name type="scientific">Flavihumibacter solisilvae</name>
    <dbReference type="NCBI Taxonomy" id="1349421"/>
    <lineage>
        <taxon>Bacteria</taxon>
        <taxon>Pseudomonadati</taxon>
        <taxon>Bacteroidota</taxon>
        <taxon>Chitinophagia</taxon>
        <taxon>Chitinophagales</taxon>
        <taxon>Chitinophagaceae</taxon>
        <taxon>Flavihumibacter</taxon>
    </lineage>
</organism>
<dbReference type="RefSeq" id="WP_039143077.1">
    <property type="nucleotide sequence ID" value="NZ_JSVC01000024.1"/>
</dbReference>
<reference evidence="9 10" key="1">
    <citation type="submission" date="2014-11" db="EMBL/GenBank/DDBJ databases">
        <title>Genome sequence of Flavihumibacter solisilvae 3-3.</title>
        <authorList>
            <person name="Zhou G."/>
            <person name="Li M."/>
            <person name="Wang G."/>
        </authorList>
    </citation>
    <scope>NUCLEOTIDE SEQUENCE [LARGE SCALE GENOMIC DNA]</scope>
    <source>
        <strain evidence="9 10">3-3</strain>
    </source>
</reference>
<feature type="transmembrane region" description="Helical" evidence="6">
    <location>
        <begin position="685"/>
        <end position="710"/>
    </location>
</feature>
<dbReference type="InterPro" id="IPR003838">
    <property type="entry name" value="ABC3_permease_C"/>
</dbReference>
<dbReference type="Pfam" id="PF02687">
    <property type="entry name" value="FtsX"/>
    <property type="match status" value="2"/>
</dbReference>
<evidence type="ECO:0000313" key="9">
    <source>
        <dbReference type="EMBL" id="KIC93002.1"/>
    </source>
</evidence>
<dbReference type="PANTHER" id="PTHR30572:SF18">
    <property type="entry name" value="ABC-TYPE MACROLIDE FAMILY EXPORT SYSTEM PERMEASE COMPONENT 2"/>
    <property type="match status" value="1"/>
</dbReference>
<evidence type="ECO:0000256" key="6">
    <source>
        <dbReference type="SAM" id="Phobius"/>
    </source>
</evidence>
<dbReference type="Proteomes" id="UP000031408">
    <property type="component" value="Unassembled WGS sequence"/>
</dbReference>
<comment type="subcellular location">
    <subcellularLocation>
        <location evidence="1">Cell membrane</location>
        <topology evidence="1">Multi-pass membrane protein</topology>
    </subcellularLocation>
</comment>
<evidence type="ECO:0000256" key="5">
    <source>
        <dbReference type="ARBA" id="ARBA00023136"/>
    </source>
</evidence>
<evidence type="ECO:0000259" key="7">
    <source>
        <dbReference type="Pfam" id="PF02687"/>
    </source>
</evidence>
<evidence type="ECO:0000259" key="8">
    <source>
        <dbReference type="Pfam" id="PF12704"/>
    </source>
</evidence>
<comment type="caution">
    <text evidence="9">The sequence shown here is derived from an EMBL/GenBank/DDBJ whole genome shotgun (WGS) entry which is preliminary data.</text>
</comment>
<dbReference type="EMBL" id="JSVC01000024">
    <property type="protein sequence ID" value="KIC93002.1"/>
    <property type="molecule type" value="Genomic_DNA"/>
</dbReference>
<feature type="transmembrane region" description="Helical" evidence="6">
    <location>
        <begin position="378"/>
        <end position="403"/>
    </location>
</feature>
<feature type="transmembrane region" description="Helical" evidence="6">
    <location>
        <begin position="431"/>
        <end position="451"/>
    </location>
</feature>
<evidence type="ECO:0000256" key="1">
    <source>
        <dbReference type="ARBA" id="ARBA00004651"/>
    </source>
</evidence>
<dbReference type="OrthoDB" id="5933722at2"/>
<dbReference type="GO" id="GO:0022857">
    <property type="term" value="F:transmembrane transporter activity"/>
    <property type="evidence" value="ECO:0007669"/>
    <property type="project" value="TreeGrafter"/>
</dbReference>
<protein>
    <recommendedName>
        <fullName evidence="11">ABC transporter permease</fullName>
    </recommendedName>
</protein>
<feature type="transmembrane region" description="Helical" evidence="6">
    <location>
        <begin position="740"/>
        <end position="760"/>
    </location>
</feature>
<gene>
    <name evidence="9" type="ORF">OI18_19825</name>
</gene>
<name>A0A0C1KZ96_9BACT</name>
<dbReference type="InterPro" id="IPR050250">
    <property type="entry name" value="Macrolide_Exporter_MacB"/>
</dbReference>
<feature type="transmembrane region" description="Helical" evidence="6">
    <location>
        <begin position="772"/>
        <end position="791"/>
    </location>
</feature>
<dbReference type="AlphaFoldDB" id="A0A0C1KZ96"/>
<feature type="domain" description="MacB-like periplasmic core" evidence="8">
    <location>
        <begin position="453"/>
        <end position="636"/>
    </location>
</feature>
<keyword evidence="4 6" id="KW-1133">Transmembrane helix</keyword>